<dbReference type="PANTHER" id="PTHR47008">
    <property type="entry name" value="PROTEIN CORDON-BLEU"/>
    <property type="match status" value="1"/>
</dbReference>
<evidence type="ECO:0000256" key="1">
    <source>
        <dbReference type="SAM" id="MobiDB-lite"/>
    </source>
</evidence>
<feature type="compositionally biased region" description="Low complexity" evidence="1">
    <location>
        <begin position="61"/>
        <end position="83"/>
    </location>
</feature>
<dbReference type="PROSITE" id="PS51082">
    <property type="entry name" value="WH2"/>
    <property type="match status" value="3"/>
</dbReference>
<dbReference type="GO" id="GO:0005884">
    <property type="term" value="C:actin filament"/>
    <property type="evidence" value="ECO:0007669"/>
    <property type="project" value="TreeGrafter"/>
</dbReference>
<dbReference type="EMBL" id="BRZM01000025">
    <property type="protein sequence ID" value="GLD56551.1"/>
    <property type="molecule type" value="Genomic_DNA"/>
</dbReference>
<evidence type="ECO:0000259" key="2">
    <source>
        <dbReference type="PROSITE" id="PS51082"/>
    </source>
</evidence>
<dbReference type="InterPro" id="IPR003124">
    <property type="entry name" value="WH2_dom"/>
</dbReference>
<evidence type="ECO:0000313" key="3">
    <source>
        <dbReference type="EMBL" id="GLD56551.1"/>
    </source>
</evidence>
<feature type="domain" description="WH2" evidence="2">
    <location>
        <begin position="577"/>
        <end position="597"/>
    </location>
</feature>
<feature type="region of interest" description="Disordered" evidence="1">
    <location>
        <begin position="592"/>
        <end position="679"/>
    </location>
</feature>
<feature type="region of interest" description="Disordered" evidence="1">
    <location>
        <begin position="314"/>
        <end position="512"/>
    </location>
</feature>
<feature type="compositionally biased region" description="Low complexity" evidence="1">
    <location>
        <begin position="34"/>
        <end position="44"/>
    </location>
</feature>
<sequence>MQISLYPLPAWLHSSSAARGQKPETETPEEETVSLGSSSGGSSLPDQGYAASEGMGEGEDSGMVSSPSDTQPTSPDGSLSLDGSSGGRGERLPRPVRDNSSDSDEGCATWGSRHRHNDITAQLHQTLADFEADLADHIDIVSAKETPYTMSTDSNEVPVSVVDMDVPVTAIDEVLEDYERNIVENEAKSLRRTESAGSKGPGFCQQSSAIKIDDQGNMVKVGISRNRVGGSSESGINCSEGKQSLAAVGSPLLGKAKAFWSSNERQETVVPHSKVQINKAKENMDDEKRDLSFLKPSRRTSSQYVASAITKNTPKTPAKLNSIHNVPDSSASMKTQTIGFQRSGRSIQVNPHQSSQSTLSDIKEGDSASKLNPSGTKRFMSHPEYVSDSQRDSGEVKPNRGGFGSCVGLAKGSSNTLETETAKNKHIQSSGPTQINVAANNDRDNIKHIRPRSPNPAQSSPQLSSAKPPTAPKTISQDQRSNTRDMTKAATHLTPDARPQPSVKVSDGDDVSQPVTLFGPVKKFRPVISRSVEKETSLHSSLMEAIQMGGGRDRLKKISTNGPSSMKNASYVEEDNERSALLAAIRGQNNSGRLKKTKSEAADELERFRKVASEKERSADAPSSSSLPSLNSTSPSVLTPPPPPPPAPVVAPPPPPPVLPQGKPSSVTHPSANTPMNPALAREAMLEAIRSGSAAGRLKKVTVPTKTVQVNGRLGTIQATSSAVPQQ</sequence>
<organism evidence="3 4">
    <name type="scientific">Lates japonicus</name>
    <name type="common">Japanese lates</name>
    <dbReference type="NCBI Taxonomy" id="270547"/>
    <lineage>
        <taxon>Eukaryota</taxon>
        <taxon>Metazoa</taxon>
        <taxon>Chordata</taxon>
        <taxon>Craniata</taxon>
        <taxon>Vertebrata</taxon>
        <taxon>Euteleostomi</taxon>
        <taxon>Actinopterygii</taxon>
        <taxon>Neopterygii</taxon>
        <taxon>Teleostei</taxon>
        <taxon>Neoteleostei</taxon>
        <taxon>Acanthomorphata</taxon>
        <taxon>Carangaria</taxon>
        <taxon>Carangaria incertae sedis</taxon>
        <taxon>Centropomidae</taxon>
        <taxon>Lates</taxon>
    </lineage>
</organism>
<feature type="compositionally biased region" description="Basic and acidic residues" evidence="1">
    <location>
        <begin position="88"/>
        <end position="100"/>
    </location>
</feature>
<comment type="caution">
    <text evidence="3">The sequence shown here is derived from an EMBL/GenBank/DDBJ whole genome shotgun (WGS) entry which is preliminary data.</text>
</comment>
<feature type="domain" description="WH2" evidence="2">
    <location>
        <begin position="538"/>
        <end position="558"/>
    </location>
</feature>
<dbReference type="Proteomes" id="UP001279410">
    <property type="component" value="Unassembled WGS sequence"/>
</dbReference>
<protein>
    <submittedName>
        <fullName evidence="3">Protein cordon-bleu isoform X1</fullName>
    </submittedName>
</protein>
<dbReference type="GO" id="GO:0051639">
    <property type="term" value="P:actin filament network formation"/>
    <property type="evidence" value="ECO:0007669"/>
    <property type="project" value="TreeGrafter"/>
</dbReference>
<feature type="compositionally biased region" description="Pro residues" evidence="1">
    <location>
        <begin position="638"/>
        <end position="659"/>
    </location>
</feature>
<proteinExistence type="predicted"/>
<dbReference type="GO" id="GO:0044294">
    <property type="term" value="C:dendritic growth cone"/>
    <property type="evidence" value="ECO:0007669"/>
    <property type="project" value="TreeGrafter"/>
</dbReference>
<accession>A0AAD3R667</accession>
<dbReference type="GO" id="GO:0043025">
    <property type="term" value="C:neuronal cell body"/>
    <property type="evidence" value="ECO:0007669"/>
    <property type="project" value="TreeGrafter"/>
</dbReference>
<feature type="compositionally biased region" description="Polar residues" evidence="1">
    <location>
        <begin position="663"/>
        <end position="676"/>
    </location>
</feature>
<dbReference type="GO" id="GO:0030041">
    <property type="term" value="P:actin filament polymerization"/>
    <property type="evidence" value="ECO:0007669"/>
    <property type="project" value="TreeGrafter"/>
</dbReference>
<feature type="domain" description="WH2" evidence="2">
    <location>
        <begin position="681"/>
        <end position="701"/>
    </location>
</feature>
<dbReference type="GO" id="GO:1990357">
    <property type="term" value="C:terminal web"/>
    <property type="evidence" value="ECO:0007669"/>
    <property type="project" value="TreeGrafter"/>
</dbReference>
<dbReference type="InterPro" id="IPR039895">
    <property type="entry name" value="COBL-like"/>
</dbReference>
<dbReference type="SMART" id="SM00246">
    <property type="entry name" value="WH2"/>
    <property type="match status" value="3"/>
</dbReference>
<dbReference type="GO" id="GO:0048471">
    <property type="term" value="C:perinuclear region of cytoplasm"/>
    <property type="evidence" value="ECO:0007669"/>
    <property type="project" value="TreeGrafter"/>
</dbReference>
<dbReference type="PANTHER" id="PTHR47008:SF1">
    <property type="entry name" value="PROTEIN CORDON-BLEU"/>
    <property type="match status" value="1"/>
</dbReference>
<dbReference type="GO" id="GO:0003785">
    <property type="term" value="F:actin monomer binding"/>
    <property type="evidence" value="ECO:0007669"/>
    <property type="project" value="InterPro"/>
</dbReference>
<gene>
    <name evidence="3" type="ORF">AKAME5_000888000</name>
</gene>
<reference evidence="3" key="1">
    <citation type="submission" date="2022-08" db="EMBL/GenBank/DDBJ databases">
        <title>Genome sequencing of akame (Lates japonicus).</title>
        <authorList>
            <person name="Hashiguchi Y."/>
            <person name="Takahashi H."/>
        </authorList>
    </citation>
    <scope>NUCLEOTIDE SEQUENCE</scope>
    <source>
        <strain evidence="3">Kochi</strain>
    </source>
</reference>
<dbReference type="GO" id="GO:0001726">
    <property type="term" value="C:ruffle"/>
    <property type="evidence" value="ECO:0007669"/>
    <property type="project" value="TreeGrafter"/>
</dbReference>
<feature type="compositionally biased region" description="Polar residues" evidence="1">
    <location>
        <begin position="322"/>
        <end position="360"/>
    </location>
</feature>
<feature type="compositionally biased region" description="Polar residues" evidence="1">
    <location>
        <begin position="427"/>
        <end position="439"/>
    </location>
</feature>
<feature type="compositionally biased region" description="Low complexity" evidence="1">
    <location>
        <begin position="620"/>
        <end position="637"/>
    </location>
</feature>
<feature type="compositionally biased region" description="Basic and acidic residues" evidence="1">
    <location>
        <begin position="389"/>
        <end position="398"/>
    </location>
</feature>
<dbReference type="GO" id="GO:0005886">
    <property type="term" value="C:plasma membrane"/>
    <property type="evidence" value="ECO:0007669"/>
    <property type="project" value="TreeGrafter"/>
</dbReference>
<feature type="compositionally biased region" description="Basic and acidic residues" evidence="1">
    <location>
        <begin position="597"/>
        <end position="619"/>
    </location>
</feature>
<dbReference type="Pfam" id="PF02205">
    <property type="entry name" value="WH2"/>
    <property type="match status" value="1"/>
</dbReference>
<feature type="region of interest" description="Disordered" evidence="1">
    <location>
        <begin position="1"/>
        <end position="112"/>
    </location>
</feature>
<dbReference type="GO" id="GO:0044295">
    <property type="term" value="C:axonal growth cone"/>
    <property type="evidence" value="ECO:0007669"/>
    <property type="project" value="TreeGrafter"/>
</dbReference>
<dbReference type="AlphaFoldDB" id="A0AAD3R667"/>
<name>A0AAD3R667_LATJO</name>
<dbReference type="CDD" id="cd21800">
    <property type="entry name" value="WH2_Wb_Cobl"/>
    <property type="match status" value="1"/>
</dbReference>
<dbReference type="CDD" id="cd21799">
    <property type="entry name" value="WH2_Wa_Cobl"/>
    <property type="match status" value="1"/>
</dbReference>
<keyword evidence="4" id="KW-1185">Reference proteome</keyword>
<evidence type="ECO:0000313" key="4">
    <source>
        <dbReference type="Proteomes" id="UP001279410"/>
    </source>
</evidence>
<feature type="compositionally biased region" description="Polar residues" evidence="1">
    <location>
        <begin position="455"/>
        <end position="480"/>
    </location>
</feature>